<sequence length="49" mass="5859">MSNRRQKRAQLRALEIRPLSHISSHRHLAELKRILNDEELQDSVSLKHF</sequence>
<protein>
    <submittedName>
        <fullName evidence="1">Uncharacterized protein</fullName>
    </submittedName>
</protein>
<feature type="non-terminal residue" evidence="1">
    <location>
        <position position="1"/>
    </location>
</feature>
<reference evidence="1" key="1">
    <citation type="submission" date="2021-02" db="EMBL/GenBank/DDBJ databases">
        <authorList>
            <person name="Nowell W R."/>
        </authorList>
    </citation>
    <scope>NUCLEOTIDE SEQUENCE</scope>
</reference>
<dbReference type="EMBL" id="CAJOBE010021478">
    <property type="protein sequence ID" value="CAF4244315.1"/>
    <property type="molecule type" value="Genomic_DNA"/>
</dbReference>
<evidence type="ECO:0000313" key="2">
    <source>
        <dbReference type="Proteomes" id="UP000663874"/>
    </source>
</evidence>
<gene>
    <name evidence="1" type="ORF">FNK824_LOCUS38317</name>
</gene>
<accession>A0A820ECT5</accession>
<comment type="caution">
    <text evidence="1">The sequence shown here is derived from an EMBL/GenBank/DDBJ whole genome shotgun (WGS) entry which is preliminary data.</text>
</comment>
<dbReference type="AlphaFoldDB" id="A0A820ECT5"/>
<organism evidence="1 2">
    <name type="scientific">Rotaria sordida</name>
    <dbReference type="NCBI Taxonomy" id="392033"/>
    <lineage>
        <taxon>Eukaryota</taxon>
        <taxon>Metazoa</taxon>
        <taxon>Spiralia</taxon>
        <taxon>Gnathifera</taxon>
        <taxon>Rotifera</taxon>
        <taxon>Eurotatoria</taxon>
        <taxon>Bdelloidea</taxon>
        <taxon>Philodinida</taxon>
        <taxon>Philodinidae</taxon>
        <taxon>Rotaria</taxon>
    </lineage>
</organism>
<dbReference type="Proteomes" id="UP000663874">
    <property type="component" value="Unassembled WGS sequence"/>
</dbReference>
<proteinExistence type="predicted"/>
<name>A0A820ECT5_9BILA</name>
<evidence type="ECO:0000313" key="1">
    <source>
        <dbReference type="EMBL" id="CAF4244315.1"/>
    </source>
</evidence>